<keyword evidence="13 20" id="KW-1133">Transmembrane helix</keyword>
<evidence type="ECO:0000256" key="19">
    <source>
        <dbReference type="PROSITE-ProRule" id="PRU00479"/>
    </source>
</evidence>
<keyword evidence="12" id="KW-0106">Calcium</keyword>
<dbReference type="InterPro" id="IPR001304">
    <property type="entry name" value="C-type_lectin-like"/>
</dbReference>
<feature type="disulfide bond" evidence="19">
    <location>
        <begin position="182"/>
        <end position="209"/>
    </location>
</feature>
<dbReference type="InParanoid" id="A0A6P9AK51"/>
<evidence type="ECO:0000313" key="25">
    <source>
        <dbReference type="RefSeq" id="XP_034257700.1"/>
    </source>
</evidence>
<dbReference type="Proteomes" id="UP001652622">
    <property type="component" value="Unplaced"/>
</dbReference>
<feature type="domain" description="C-type lectin" evidence="22">
    <location>
        <begin position="653"/>
        <end position="773"/>
    </location>
</feature>
<evidence type="ECO:0000256" key="8">
    <source>
        <dbReference type="ARBA" id="ARBA00022729"/>
    </source>
</evidence>
<dbReference type="Pfam" id="PF00059">
    <property type="entry name" value="Lectin_C"/>
    <property type="match status" value="8"/>
</dbReference>
<gene>
    <name evidence="25" type="primary">LOC117654871</name>
</gene>
<evidence type="ECO:0000256" key="15">
    <source>
        <dbReference type="ARBA" id="ARBA00023157"/>
    </source>
</evidence>
<dbReference type="SUPFAM" id="SSF56436">
    <property type="entry name" value="C-type lectin-like"/>
    <property type="match status" value="8"/>
</dbReference>
<evidence type="ECO:0000256" key="7">
    <source>
        <dbReference type="ARBA" id="ARBA00022692"/>
    </source>
</evidence>
<dbReference type="GeneID" id="117654871"/>
<evidence type="ECO:0000256" key="9">
    <source>
        <dbReference type="ARBA" id="ARBA00022734"/>
    </source>
</evidence>
<organism evidence="24 25">
    <name type="scientific">Pantherophis guttatus</name>
    <name type="common">Corn snake</name>
    <name type="synonym">Elaphe guttata</name>
    <dbReference type="NCBI Taxonomy" id="94885"/>
    <lineage>
        <taxon>Eukaryota</taxon>
        <taxon>Metazoa</taxon>
        <taxon>Chordata</taxon>
        <taxon>Craniata</taxon>
        <taxon>Vertebrata</taxon>
        <taxon>Euteleostomi</taxon>
        <taxon>Lepidosauria</taxon>
        <taxon>Squamata</taxon>
        <taxon>Bifurcata</taxon>
        <taxon>Unidentata</taxon>
        <taxon>Episquamata</taxon>
        <taxon>Toxicofera</taxon>
        <taxon>Serpentes</taxon>
        <taxon>Colubroidea</taxon>
        <taxon>Colubridae</taxon>
        <taxon>Colubrinae</taxon>
        <taxon>Pantherophis</taxon>
    </lineage>
</organism>
<feature type="domain" description="C-type lectin" evidence="22">
    <location>
        <begin position="802"/>
        <end position="918"/>
    </location>
</feature>
<dbReference type="CDD" id="cd00062">
    <property type="entry name" value="FN2"/>
    <property type="match status" value="1"/>
</dbReference>
<evidence type="ECO:0000313" key="24">
    <source>
        <dbReference type="Proteomes" id="UP001652622"/>
    </source>
</evidence>
<feature type="domain" description="Fibronectin type-II" evidence="23">
    <location>
        <begin position="163"/>
        <end position="211"/>
    </location>
</feature>
<feature type="chain" id="PRO_5027715314" description="Macrophage mannose receptor 1" evidence="21">
    <location>
        <begin position="19"/>
        <end position="1449"/>
    </location>
</feature>
<evidence type="ECO:0000259" key="23">
    <source>
        <dbReference type="PROSITE" id="PS51092"/>
    </source>
</evidence>
<keyword evidence="7 20" id="KW-0812">Transmembrane</keyword>
<dbReference type="InterPro" id="IPR035992">
    <property type="entry name" value="Ricin_B-like_lectins"/>
</dbReference>
<dbReference type="GO" id="GO:0005886">
    <property type="term" value="C:plasma membrane"/>
    <property type="evidence" value="ECO:0007669"/>
    <property type="project" value="UniProtKB-SubCell"/>
</dbReference>
<keyword evidence="15 19" id="KW-1015">Disulfide bond</keyword>
<keyword evidence="17" id="KW-0325">Glycoprotein</keyword>
<keyword evidence="16" id="KW-0675">Receptor</keyword>
<dbReference type="Pfam" id="PF00040">
    <property type="entry name" value="fn2"/>
    <property type="match status" value="1"/>
</dbReference>
<dbReference type="Gene3D" id="2.80.10.50">
    <property type="match status" value="1"/>
</dbReference>
<dbReference type="PRINTS" id="PR00013">
    <property type="entry name" value="FNTYPEII"/>
</dbReference>
<keyword evidence="5" id="KW-0964">Secreted</keyword>
<keyword evidence="4" id="KW-1003">Cell membrane</keyword>
<dbReference type="GO" id="GO:0005576">
    <property type="term" value="C:extracellular region"/>
    <property type="evidence" value="ECO:0007669"/>
    <property type="project" value="UniProtKB-SubCell"/>
</dbReference>
<dbReference type="Pfam" id="PF24562">
    <property type="entry name" value="CysR_MRC2_N"/>
    <property type="match status" value="1"/>
</dbReference>
<evidence type="ECO:0000256" key="2">
    <source>
        <dbReference type="ARBA" id="ARBA00004530"/>
    </source>
</evidence>
<dbReference type="FunFam" id="3.10.100.10:FF:000014">
    <property type="entry name" value="Macrophage mannose receptor 1"/>
    <property type="match status" value="1"/>
</dbReference>
<evidence type="ECO:0000256" key="6">
    <source>
        <dbReference type="ARBA" id="ARBA00022583"/>
    </source>
</evidence>
<keyword evidence="11" id="KW-0967">Endosome</keyword>
<comment type="subcellular location">
    <subcellularLocation>
        <location evidence="1">Cell membrane</location>
        <topology evidence="1">Single-pass type I membrane protein</topology>
    </subcellularLocation>
    <subcellularLocation>
        <location evidence="2">Endosome membrane</location>
        <topology evidence="2">Single-pass type I membrane protein</topology>
    </subcellularLocation>
    <subcellularLocation>
        <location evidence="3">Secreted</location>
    </subcellularLocation>
</comment>
<dbReference type="GO" id="GO:0010008">
    <property type="term" value="C:endosome membrane"/>
    <property type="evidence" value="ECO:0007669"/>
    <property type="project" value="UniProtKB-SubCell"/>
</dbReference>
<dbReference type="InterPro" id="IPR036943">
    <property type="entry name" value="FN_type2_sf"/>
</dbReference>
<evidence type="ECO:0000256" key="16">
    <source>
        <dbReference type="ARBA" id="ARBA00023170"/>
    </source>
</evidence>
<feature type="domain" description="C-type lectin" evidence="22">
    <location>
        <begin position="368"/>
        <end position="485"/>
    </location>
</feature>
<dbReference type="PANTHER" id="PTHR22803">
    <property type="entry name" value="MANNOSE, PHOSPHOLIPASE, LECTIN RECEPTOR RELATED"/>
    <property type="match status" value="1"/>
</dbReference>
<protein>
    <recommendedName>
        <fullName evidence="18">Macrophage mannose receptor 1</fullName>
    </recommendedName>
</protein>
<dbReference type="GO" id="GO:0005537">
    <property type="term" value="F:D-mannose binding"/>
    <property type="evidence" value="ECO:0007669"/>
    <property type="project" value="UniProtKB-ARBA"/>
</dbReference>
<evidence type="ECO:0000256" key="21">
    <source>
        <dbReference type="SAM" id="SignalP"/>
    </source>
</evidence>
<dbReference type="SMART" id="SM00059">
    <property type="entry name" value="FN2"/>
    <property type="match status" value="1"/>
</dbReference>
<keyword evidence="14 20" id="KW-0472">Membrane</keyword>
<dbReference type="SUPFAM" id="SSF50370">
    <property type="entry name" value="Ricin B-like lectins"/>
    <property type="match status" value="1"/>
</dbReference>
<evidence type="ECO:0000256" key="5">
    <source>
        <dbReference type="ARBA" id="ARBA00022525"/>
    </source>
</evidence>
<dbReference type="CDD" id="cd00037">
    <property type="entry name" value="CLECT"/>
    <property type="match status" value="8"/>
</dbReference>
<name>A0A6P9AK51_PANGU</name>
<feature type="domain" description="C-type lectin" evidence="22">
    <location>
        <begin position="1232"/>
        <end position="1349"/>
    </location>
</feature>
<sequence>MLISCLLFFLSALHSAVSLVDTSTFLIYNEDHKVCVYVQAATYVTTAACSYETEAQKFKWISRYQLMSVSKKLCLGVSSKIDWTPVELYPCDSTSSLQKWECKNDTLFAIQNASLHFNYGNKNEKRIMLYRGSGSWSRWKVHGTKDDLCSRGYEDLFTLKGNSNGAPCVFPFQYATKWYAECTIEGRTDGLLWCSTTRDYNKDMKYGFCPVNSDAETYWITDPMTSVQYQINSDAALTWFQASKSCQQQGANLLGITEVHEQMYLTGLTSTLNTALWFGLNSLDFNSGWQWSGGYPFRYLNWAPGSPSPEPGKICGVLNPGKAAKWENLECVKKLGYICKKGNATLNNFIIPSDSGILADCPEGWIFYVGQCYKIRRQTTSWQDASSLCRKEGGDLASIHNVEEYSFIISLLGYKSSDELWIGLNDLKIQMFFEWSDGTPVTYTKWFRGQPTHANNRQEDCVVMKGKDGYWADEPCEMEYGYICKRKPLKQAPEKDIIDEGCAKGWKRYYLYCYMIGNTFASFAQAGQKCTDNGATLAYIENRYEQAFLTSLVGFRPEPYIWIGLSDIQEKGTFRWTNGQPIQFTHWNSEMPGRKPGCVAMTTGITAGLWDLLKCETRTKFLCKRIADGVTPPPIPTTTPAPQCPEGWVTSEERNMCFKAFLNHGKRSWAEAWSFCLAIGGDLASIFSMKESNMLQNHLRNSGIISFNYWIGLNYLNPQDGFKWSDDSPLGYINWGYGEPNNYNGMEHCGELNPESMYWNDVHCEEIFFWICQITKGVQLKPEPTNPPIPNYSFTSDGWLINGDKQYYFSTNKVPMEEARAFCKANFGDLLVIEDNTERKFIWKYILQNEQVNSYYIGLQLSLDKVTSWMDGTPVQYVAWAPHEPNFANNDENCVVIYRNTGLWNDINCGYPSSSICERHNKSINATVAPTPPSVKGGCPESWLLFENKCYKFFGFNQDDQKNWKNARKDCQNEEFGGNLVTILNKRVQAFLTFHLNKFQSDVWIGLNDINQDQMYLWTNGKGLSYTNWDKGFPLSYGPNSEDCIAMKSLPYKSAGLWRNSYCYHKKGYICQTNVQPKYSFLPSTTPEQRFHYRNSTYFIIEAKMTWEDARKSCERRDSNLASILDPFALSYLWLKLLKQKRIVWLGLNSNLTDGQYIWIDKFRMKYTNWAANEPKQKLGCVYMDLDGTWKTDLCNIKYFPLCKYPKVFPPTVPPQEPGICPVAVEKSWIPFRGHCYHFEASSKMNWPKASLACLQLDASLVSVMDTAEANFLTEFTENLESKSQAFWIGMFKNLNGDWLWIDNSAVNFVNWNTGEPSSQNEEHCVEMFASNGIWNNIYCNSYLGYICKKPKIVETVPTEKVLENKDSRKTDVIPSPTHNKAIIVVVLMMLIVSGAALTGFYFYKKRNQHGLLEENFENSFYFTGGAAPATSDGIDLVMNMEKNEQATN</sequence>
<keyword evidence="10" id="KW-0677">Repeat</keyword>
<evidence type="ECO:0000256" key="12">
    <source>
        <dbReference type="ARBA" id="ARBA00022837"/>
    </source>
</evidence>
<dbReference type="GO" id="GO:0006897">
    <property type="term" value="P:endocytosis"/>
    <property type="evidence" value="ECO:0007669"/>
    <property type="project" value="UniProtKB-KW"/>
</dbReference>
<dbReference type="InterPro" id="IPR050111">
    <property type="entry name" value="C-type_lectin/snaclec_domain"/>
</dbReference>
<dbReference type="CDD" id="cd23407">
    <property type="entry name" value="beta-trefoil_Ricin_MRC1"/>
    <property type="match status" value="1"/>
</dbReference>
<dbReference type="PROSITE" id="PS00023">
    <property type="entry name" value="FN2_1"/>
    <property type="match status" value="1"/>
</dbReference>
<evidence type="ECO:0000256" key="17">
    <source>
        <dbReference type="ARBA" id="ARBA00023180"/>
    </source>
</evidence>
<dbReference type="Gene3D" id="2.10.10.10">
    <property type="entry name" value="Fibronectin, type II, collagen-binding"/>
    <property type="match status" value="1"/>
</dbReference>
<dbReference type="PROSITE" id="PS50231">
    <property type="entry name" value="RICIN_B_LECTIN"/>
    <property type="match status" value="1"/>
</dbReference>
<dbReference type="OrthoDB" id="6356110at2759"/>
<feature type="transmembrane region" description="Helical" evidence="20">
    <location>
        <begin position="1382"/>
        <end position="1404"/>
    </location>
</feature>
<evidence type="ECO:0000256" key="10">
    <source>
        <dbReference type="ARBA" id="ARBA00022737"/>
    </source>
</evidence>
<dbReference type="InterPro" id="IPR000772">
    <property type="entry name" value="Ricin_B_lectin"/>
</dbReference>
<dbReference type="FunFam" id="3.10.100.10:FF:000016">
    <property type="entry name" value="macrophage mannose receptor 1"/>
    <property type="match status" value="1"/>
</dbReference>
<dbReference type="PROSITE" id="PS50041">
    <property type="entry name" value="C_TYPE_LECTIN_2"/>
    <property type="match status" value="8"/>
</dbReference>
<dbReference type="InterPro" id="IPR016187">
    <property type="entry name" value="CTDL_fold"/>
</dbReference>
<reference evidence="25" key="1">
    <citation type="submission" date="2025-08" db="UniProtKB">
        <authorList>
            <consortium name="RefSeq"/>
        </authorList>
    </citation>
    <scope>IDENTIFICATION</scope>
    <source>
        <tissue evidence="25">Blood</tissue>
    </source>
</reference>
<dbReference type="SMART" id="SM00034">
    <property type="entry name" value="CLECT"/>
    <property type="match status" value="8"/>
</dbReference>
<dbReference type="FunFam" id="3.10.100.10:FF:000023">
    <property type="entry name" value="Macrophage mannose receptor 1"/>
    <property type="match status" value="1"/>
</dbReference>
<feature type="disulfide bond" evidence="19">
    <location>
        <begin position="168"/>
        <end position="194"/>
    </location>
</feature>
<evidence type="ECO:0000256" key="20">
    <source>
        <dbReference type="SAM" id="Phobius"/>
    </source>
</evidence>
<keyword evidence="24" id="KW-1185">Reference proteome</keyword>
<proteinExistence type="predicted"/>
<evidence type="ECO:0000256" key="11">
    <source>
        <dbReference type="ARBA" id="ARBA00022753"/>
    </source>
</evidence>
<feature type="signal peptide" evidence="21">
    <location>
        <begin position="1"/>
        <end position="18"/>
    </location>
</feature>
<evidence type="ECO:0000256" key="13">
    <source>
        <dbReference type="ARBA" id="ARBA00022989"/>
    </source>
</evidence>
<keyword evidence="8 21" id="KW-0732">Signal</keyword>
<dbReference type="FunFam" id="3.10.100.10:FF:000027">
    <property type="entry name" value="Mannose receptor, C type 1"/>
    <property type="match status" value="1"/>
</dbReference>
<dbReference type="Gene3D" id="3.10.100.10">
    <property type="entry name" value="Mannose-Binding Protein A, subunit A"/>
    <property type="match status" value="8"/>
</dbReference>
<dbReference type="FunFam" id="2.80.10.50:FF:000032">
    <property type="entry name" value="macrophage mannose receptor 1"/>
    <property type="match status" value="1"/>
</dbReference>
<accession>A0A6P9AK51</accession>
<evidence type="ECO:0000256" key="1">
    <source>
        <dbReference type="ARBA" id="ARBA00004251"/>
    </source>
</evidence>
<dbReference type="InterPro" id="IPR000562">
    <property type="entry name" value="FN_type2_dom"/>
</dbReference>
<keyword evidence="6" id="KW-0254">Endocytosis</keyword>
<evidence type="ECO:0000256" key="18">
    <source>
        <dbReference type="ARBA" id="ARBA00071860"/>
    </source>
</evidence>
<dbReference type="SMART" id="SM00458">
    <property type="entry name" value="RICIN"/>
    <property type="match status" value="1"/>
</dbReference>
<evidence type="ECO:0000256" key="3">
    <source>
        <dbReference type="ARBA" id="ARBA00004613"/>
    </source>
</evidence>
<dbReference type="KEGG" id="pgut:117654871"/>
<dbReference type="FunFam" id="3.10.100.10:FF:000031">
    <property type="entry name" value="macrophage mannose receptor 1"/>
    <property type="match status" value="1"/>
</dbReference>
<evidence type="ECO:0000259" key="22">
    <source>
        <dbReference type="PROSITE" id="PS50041"/>
    </source>
</evidence>
<dbReference type="PROSITE" id="PS51092">
    <property type="entry name" value="FN2_2"/>
    <property type="match status" value="1"/>
</dbReference>
<dbReference type="OMA" id="WIDKWRV"/>
<dbReference type="InterPro" id="IPR018378">
    <property type="entry name" value="C-type_lectin_CS"/>
</dbReference>
<evidence type="ECO:0000256" key="4">
    <source>
        <dbReference type="ARBA" id="ARBA00022475"/>
    </source>
</evidence>
<feature type="domain" description="C-type lectin" evidence="22">
    <location>
        <begin position="509"/>
        <end position="624"/>
    </location>
</feature>
<dbReference type="FunFam" id="2.10.10.10:FF:000001">
    <property type="entry name" value="Fibronectin 1a isoform 1"/>
    <property type="match status" value="1"/>
</dbReference>
<dbReference type="RefSeq" id="XP_034257700.1">
    <property type="nucleotide sequence ID" value="XM_034401809.1"/>
</dbReference>
<feature type="domain" description="C-type lectin" evidence="22">
    <location>
        <begin position="229"/>
        <end position="340"/>
    </location>
</feature>
<dbReference type="PROSITE" id="PS00615">
    <property type="entry name" value="C_TYPE_LECTIN_1"/>
    <property type="match status" value="5"/>
</dbReference>
<feature type="domain" description="C-type lectin" evidence="22">
    <location>
        <begin position="946"/>
        <end position="1072"/>
    </location>
</feature>
<evidence type="ECO:0000256" key="14">
    <source>
        <dbReference type="ARBA" id="ARBA00023136"/>
    </source>
</evidence>
<dbReference type="FunFam" id="3.10.100.10:FF:000025">
    <property type="entry name" value="Mannose receptor C-type 1"/>
    <property type="match status" value="1"/>
</dbReference>
<keyword evidence="9" id="KW-0430">Lectin</keyword>
<feature type="domain" description="C-type lectin" evidence="22">
    <location>
        <begin position="1093"/>
        <end position="1204"/>
    </location>
</feature>
<dbReference type="InterPro" id="IPR016186">
    <property type="entry name" value="C-type_lectin-like/link_sf"/>
</dbReference>